<comment type="caution">
    <text evidence="3">The sequence shown here is derived from an EMBL/GenBank/DDBJ whole genome shotgun (WGS) entry which is preliminary data.</text>
</comment>
<dbReference type="Pfam" id="PF08327">
    <property type="entry name" value="AHSA1"/>
    <property type="match status" value="1"/>
</dbReference>
<evidence type="ECO:0000259" key="2">
    <source>
        <dbReference type="Pfam" id="PF08327"/>
    </source>
</evidence>
<dbReference type="Proteomes" id="UP000276603">
    <property type="component" value="Unassembled WGS sequence"/>
</dbReference>
<keyword evidence="4" id="KW-1185">Reference proteome</keyword>
<dbReference type="RefSeq" id="WP_120711283.1">
    <property type="nucleotide sequence ID" value="NZ_RBCJ01000002.1"/>
</dbReference>
<feature type="domain" description="Activator of Hsp90 ATPase homologue 1/2-like C-terminal" evidence="2">
    <location>
        <begin position="12"/>
        <end position="130"/>
    </location>
</feature>
<evidence type="ECO:0000313" key="4">
    <source>
        <dbReference type="Proteomes" id="UP000276603"/>
    </source>
</evidence>
<dbReference type="InterPro" id="IPR013538">
    <property type="entry name" value="ASHA1/2-like_C"/>
</dbReference>
<evidence type="ECO:0000256" key="1">
    <source>
        <dbReference type="ARBA" id="ARBA00006817"/>
    </source>
</evidence>
<protein>
    <submittedName>
        <fullName evidence="3">SRPBCC domain-containing protein</fullName>
    </submittedName>
</protein>
<reference evidence="3 4" key="1">
    <citation type="submission" date="2018-10" db="EMBL/GenBank/DDBJ databases">
        <title>Ulvibacterium marinum gen. nov., sp. nov., a novel marine bacterium of the family Flavobacteriaceae, isolated from a culture of the green alga Ulva prolifera.</title>
        <authorList>
            <person name="Zhang Z."/>
        </authorList>
    </citation>
    <scope>NUCLEOTIDE SEQUENCE [LARGE SCALE GENOMIC DNA]</scope>
    <source>
        <strain evidence="3 4">CCMM003</strain>
    </source>
</reference>
<dbReference type="CDD" id="cd07814">
    <property type="entry name" value="SRPBCC_CalC_Aha1-like"/>
    <property type="match status" value="1"/>
</dbReference>
<accession>A0A3B0CDV7</accession>
<gene>
    <name evidence="3" type="ORF">D7Z94_09290</name>
</gene>
<proteinExistence type="inferred from homology"/>
<dbReference type="SUPFAM" id="SSF55961">
    <property type="entry name" value="Bet v1-like"/>
    <property type="match status" value="1"/>
</dbReference>
<dbReference type="OrthoDB" id="287565at2"/>
<evidence type="ECO:0000313" key="3">
    <source>
        <dbReference type="EMBL" id="RKN81126.1"/>
    </source>
</evidence>
<comment type="similarity">
    <text evidence="1">Belongs to the AHA1 family.</text>
</comment>
<sequence length="144" mass="16593">MTYSIKHLFHIDAPRQNVFNAIATIEGLSNWWTVQTEGSSGLGKHIQFDFGDYKGPKMKVVELVADEKIVWECVASDHGWLGHTFVFSLDENEGKTRVRFSHNGWQEQNDFYSSCCFSWGRYMESLRQYCQTGKGEAYGSEGYR</sequence>
<dbReference type="AlphaFoldDB" id="A0A3B0CDV7"/>
<dbReference type="Gene3D" id="3.30.530.20">
    <property type="match status" value="1"/>
</dbReference>
<organism evidence="3 4">
    <name type="scientific">Ulvibacterium marinum</name>
    <dbReference type="NCBI Taxonomy" id="2419782"/>
    <lineage>
        <taxon>Bacteria</taxon>
        <taxon>Pseudomonadati</taxon>
        <taxon>Bacteroidota</taxon>
        <taxon>Flavobacteriia</taxon>
        <taxon>Flavobacteriales</taxon>
        <taxon>Flavobacteriaceae</taxon>
        <taxon>Ulvibacterium</taxon>
    </lineage>
</organism>
<name>A0A3B0CDV7_9FLAO</name>
<dbReference type="EMBL" id="RBCJ01000002">
    <property type="protein sequence ID" value="RKN81126.1"/>
    <property type="molecule type" value="Genomic_DNA"/>
</dbReference>
<dbReference type="InterPro" id="IPR023393">
    <property type="entry name" value="START-like_dom_sf"/>
</dbReference>